<dbReference type="RefSeq" id="WP_377542833.1">
    <property type="nucleotide sequence ID" value="NZ_JBHSBN010000003.1"/>
</dbReference>
<feature type="domain" description="HTH cro/C1-type" evidence="1">
    <location>
        <begin position="46"/>
        <end position="81"/>
    </location>
</feature>
<evidence type="ECO:0000313" key="2">
    <source>
        <dbReference type="EMBL" id="MFC4105649.1"/>
    </source>
</evidence>
<dbReference type="CDD" id="cd00093">
    <property type="entry name" value="HTH_XRE"/>
    <property type="match status" value="1"/>
</dbReference>
<dbReference type="Proteomes" id="UP001595868">
    <property type="component" value="Unassembled WGS sequence"/>
</dbReference>
<dbReference type="SUPFAM" id="SSF47413">
    <property type="entry name" value="lambda repressor-like DNA-binding domains"/>
    <property type="match status" value="1"/>
</dbReference>
<dbReference type="InterPro" id="IPR001387">
    <property type="entry name" value="Cro/C1-type_HTH"/>
</dbReference>
<protein>
    <submittedName>
        <fullName evidence="2">XRE family transcriptional regulator</fullName>
    </submittedName>
</protein>
<comment type="caution">
    <text evidence="2">The sequence shown here is derived from an EMBL/GenBank/DDBJ whole genome shotgun (WGS) entry which is preliminary data.</text>
</comment>
<evidence type="ECO:0000259" key="1">
    <source>
        <dbReference type="PROSITE" id="PS50943"/>
    </source>
</evidence>
<sequence>MTGSDSGGFTLADKLNLLFRTVHPADRDPYSAREVADAIRARGGAISDVYIWQLRTGRRTNPTKEHLQSLADFFDVDPAYFFDRRRAEEIQRDLLALQAMRNLKVRAVAARLSALPEDQLDAVGEILDRVVQALQLPKGGVDEPTADGPAPTP</sequence>
<gene>
    <name evidence="2" type="ORF">ACFOX0_06820</name>
</gene>
<dbReference type="PROSITE" id="PS50943">
    <property type="entry name" value="HTH_CROC1"/>
    <property type="match status" value="1"/>
</dbReference>
<dbReference type="EMBL" id="JBHSBN010000003">
    <property type="protein sequence ID" value="MFC4105649.1"/>
    <property type="molecule type" value="Genomic_DNA"/>
</dbReference>
<proteinExistence type="predicted"/>
<name>A0ABV8KHV9_9ACTN</name>
<organism evidence="2 3">
    <name type="scientific">Micromonospora zhanjiangensis</name>
    <dbReference type="NCBI Taxonomy" id="1522057"/>
    <lineage>
        <taxon>Bacteria</taxon>
        <taxon>Bacillati</taxon>
        <taxon>Actinomycetota</taxon>
        <taxon>Actinomycetes</taxon>
        <taxon>Micromonosporales</taxon>
        <taxon>Micromonosporaceae</taxon>
        <taxon>Micromonospora</taxon>
    </lineage>
</organism>
<dbReference type="Gene3D" id="1.10.260.40">
    <property type="entry name" value="lambda repressor-like DNA-binding domains"/>
    <property type="match status" value="1"/>
</dbReference>
<keyword evidence="3" id="KW-1185">Reference proteome</keyword>
<evidence type="ECO:0000313" key="3">
    <source>
        <dbReference type="Proteomes" id="UP001595868"/>
    </source>
</evidence>
<dbReference type="InterPro" id="IPR010982">
    <property type="entry name" value="Lambda_DNA-bd_dom_sf"/>
</dbReference>
<reference evidence="3" key="1">
    <citation type="journal article" date="2019" name="Int. J. Syst. Evol. Microbiol.">
        <title>The Global Catalogue of Microorganisms (GCM) 10K type strain sequencing project: providing services to taxonomists for standard genome sequencing and annotation.</title>
        <authorList>
            <consortium name="The Broad Institute Genomics Platform"/>
            <consortium name="The Broad Institute Genome Sequencing Center for Infectious Disease"/>
            <person name="Wu L."/>
            <person name="Ma J."/>
        </authorList>
    </citation>
    <scope>NUCLEOTIDE SEQUENCE [LARGE SCALE GENOMIC DNA]</scope>
    <source>
        <strain evidence="3">2902at01</strain>
    </source>
</reference>
<accession>A0ABV8KHV9</accession>